<dbReference type="InterPro" id="IPR055140">
    <property type="entry name" value="Thiolase_C_2"/>
</dbReference>
<keyword evidence="1" id="KW-0414">Isoprene biosynthesis</keyword>
<dbReference type="PANTHER" id="PTHR42870:SF1">
    <property type="entry name" value="NON-SPECIFIC LIPID-TRANSFER PROTEIN-LIKE 2"/>
    <property type="match status" value="1"/>
</dbReference>
<dbReference type="PIRSF" id="PIRSF000429">
    <property type="entry name" value="Ac-CoA_Ac_transf"/>
    <property type="match status" value="1"/>
</dbReference>
<dbReference type="EMBL" id="JBHMAJ010000009">
    <property type="protein sequence ID" value="MFB9825540.1"/>
    <property type="molecule type" value="Genomic_DNA"/>
</dbReference>
<feature type="domain" description="Thiolase N-terminal" evidence="2">
    <location>
        <begin position="15"/>
        <end position="221"/>
    </location>
</feature>
<dbReference type="RefSeq" id="WP_390182329.1">
    <property type="nucleotide sequence ID" value="NZ_CP082286.1"/>
</dbReference>
<proteinExistence type="predicted"/>
<dbReference type="InterPro" id="IPR016039">
    <property type="entry name" value="Thiolase-like"/>
</dbReference>
<evidence type="ECO:0000256" key="1">
    <source>
        <dbReference type="ARBA" id="ARBA00023229"/>
    </source>
</evidence>
<evidence type="ECO:0000313" key="5">
    <source>
        <dbReference type="Proteomes" id="UP001589595"/>
    </source>
</evidence>
<dbReference type="Proteomes" id="UP001589595">
    <property type="component" value="Unassembled WGS sequence"/>
</dbReference>
<dbReference type="AlphaFoldDB" id="A0ABD5MNY9"/>
<dbReference type="Pfam" id="PF22691">
    <property type="entry name" value="Thiolase_C_1"/>
    <property type="match status" value="1"/>
</dbReference>
<evidence type="ECO:0000313" key="4">
    <source>
        <dbReference type="EMBL" id="MFB9825540.1"/>
    </source>
</evidence>
<keyword evidence="5" id="KW-1185">Reference proteome</keyword>
<dbReference type="CDD" id="cd00829">
    <property type="entry name" value="SCP-x_thiolase"/>
    <property type="match status" value="1"/>
</dbReference>
<reference evidence="4" key="1">
    <citation type="submission" date="2024-09" db="EMBL/GenBank/DDBJ databases">
        <authorList>
            <person name="Sun Q."/>
        </authorList>
    </citation>
    <scope>NUCLEOTIDE SEQUENCE [LARGE SCALE GENOMIC DNA]</scope>
    <source>
        <strain evidence="4">JCM 31273</strain>
    </source>
</reference>
<evidence type="ECO:0000259" key="2">
    <source>
        <dbReference type="Pfam" id="PF00108"/>
    </source>
</evidence>
<dbReference type="Gene3D" id="3.40.47.10">
    <property type="match status" value="1"/>
</dbReference>
<dbReference type="InterPro" id="IPR020616">
    <property type="entry name" value="Thiolase_N"/>
</dbReference>
<dbReference type="GeneID" id="67211458"/>
<accession>A0ABD5MNY9</accession>
<dbReference type="PANTHER" id="PTHR42870">
    <property type="entry name" value="ACETYL-COA C-ACETYLTRANSFERASE"/>
    <property type="match status" value="1"/>
</dbReference>
<evidence type="ECO:0000259" key="3">
    <source>
        <dbReference type="Pfam" id="PF22691"/>
    </source>
</evidence>
<dbReference type="GO" id="GO:0008299">
    <property type="term" value="P:isoprenoid biosynthetic process"/>
    <property type="evidence" value="ECO:0007669"/>
    <property type="project" value="UniProtKB-KW"/>
</dbReference>
<dbReference type="InterPro" id="IPR002155">
    <property type="entry name" value="Thiolase"/>
</dbReference>
<name>A0ABD5MNY9_9EURY</name>
<sequence length="392" mass="40136">MSRIALPGVGTTRFTSADDRPLVDLAATACRRAVADAGIEWGDVTSLHAGTALAEALGQQSGLANALAGALGLEGVSADRVENTSATGATAVHRGIEAVASGASEVALVVGAERMSAADTSAVTDAISRLTHSREYAQGLTLPSFGGLAAGAYLDRHDAPREALAAVAAKNHRNAVANEVAQFRREVTVDDALDSPVVAEPLRLYDCCPMTDGAAAVVVTRGDRDGAGGTDEGRGGDRPVRVTAHASATGTHPVAERPDPLAIESVRVAGERLFDAAGVAPDDVDVACIHDAFTVLELIELEELGFYDPGTAWEATMDGETALDGALPVNPGGGLKARGHPLGATGISQIVELVWQLRGDLPDERRVDGAARGLAINVAGFGNNSVCTMLEA</sequence>
<organism evidence="4 5">
    <name type="scientific">Halobaculum roseum</name>
    <dbReference type="NCBI Taxonomy" id="2175149"/>
    <lineage>
        <taxon>Archaea</taxon>
        <taxon>Methanobacteriati</taxon>
        <taxon>Methanobacteriota</taxon>
        <taxon>Stenosarchaea group</taxon>
        <taxon>Halobacteria</taxon>
        <taxon>Halobacteriales</taxon>
        <taxon>Haloferacaceae</taxon>
        <taxon>Halobaculum</taxon>
    </lineage>
</organism>
<protein>
    <submittedName>
        <fullName evidence="4">Thiolase family protein</fullName>
    </submittedName>
</protein>
<dbReference type="Pfam" id="PF00108">
    <property type="entry name" value="Thiolase_N"/>
    <property type="match status" value="1"/>
</dbReference>
<feature type="domain" description="Thiolase C-terminal" evidence="3">
    <location>
        <begin position="248"/>
        <end position="391"/>
    </location>
</feature>
<gene>
    <name evidence="4" type="ORF">ACFFOL_15320</name>
</gene>
<dbReference type="SUPFAM" id="SSF53901">
    <property type="entry name" value="Thiolase-like"/>
    <property type="match status" value="2"/>
</dbReference>
<comment type="caution">
    <text evidence="4">The sequence shown here is derived from an EMBL/GenBank/DDBJ whole genome shotgun (WGS) entry which is preliminary data.</text>
</comment>